<accession>A0AAD9Q2R1</accession>
<reference evidence="1" key="2">
    <citation type="journal article" date="2023" name="Science">
        <title>Genomic signatures of disease resistance in endangered staghorn corals.</title>
        <authorList>
            <person name="Vollmer S.V."/>
            <person name="Selwyn J.D."/>
            <person name="Despard B.A."/>
            <person name="Roesel C.L."/>
        </authorList>
    </citation>
    <scope>NUCLEOTIDE SEQUENCE</scope>
    <source>
        <strain evidence="1">K2</strain>
    </source>
</reference>
<dbReference type="EMBL" id="JARQWQ010000076">
    <property type="protein sequence ID" value="KAK2553601.1"/>
    <property type="molecule type" value="Genomic_DNA"/>
</dbReference>
<organism evidence="1 2">
    <name type="scientific">Acropora cervicornis</name>
    <name type="common">Staghorn coral</name>
    <dbReference type="NCBI Taxonomy" id="6130"/>
    <lineage>
        <taxon>Eukaryota</taxon>
        <taxon>Metazoa</taxon>
        <taxon>Cnidaria</taxon>
        <taxon>Anthozoa</taxon>
        <taxon>Hexacorallia</taxon>
        <taxon>Scleractinia</taxon>
        <taxon>Astrocoeniina</taxon>
        <taxon>Acroporidae</taxon>
        <taxon>Acropora</taxon>
    </lineage>
</organism>
<evidence type="ECO:0000313" key="1">
    <source>
        <dbReference type="EMBL" id="KAK2553601.1"/>
    </source>
</evidence>
<dbReference type="AlphaFoldDB" id="A0AAD9Q2R1"/>
<proteinExistence type="predicted"/>
<dbReference type="Proteomes" id="UP001249851">
    <property type="component" value="Unassembled WGS sequence"/>
</dbReference>
<protein>
    <submittedName>
        <fullName evidence="1">Uncharacterized protein</fullName>
    </submittedName>
</protein>
<comment type="caution">
    <text evidence="1">The sequence shown here is derived from an EMBL/GenBank/DDBJ whole genome shotgun (WGS) entry which is preliminary data.</text>
</comment>
<name>A0AAD9Q2R1_ACRCE</name>
<reference evidence="1" key="1">
    <citation type="journal article" date="2023" name="G3 (Bethesda)">
        <title>Whole genome assembly and annotation of the endangered Caribbean coral Acropora cervicornis.</title>
        <authorList>
            <person name="Selwyn J.D."/>
            <person name="Vollmer S.V."/>
        </authorList>
    </citation>
    <scope>NUCLEOTIDE SEQUENCE</scope>
    <source>
        <strain evidence="1">K2</strain>
    </source>
</reference>
<evidence type="ECO:0000313" key="2">
    <source>
        <dbReference type="Proteomes" id="UP001249851"/>
    </source>
</evidence>
<keyword evidence="2" id="KW-1185">Reference proteome</keyword>
<sequence length="155" mass="17049">MNLFVGYPCPIQHITIQYFIDPDATEAINKVNDTHPLDGKVHSLTPGQSLTLQLAQENVPEQAYQVVIYAVFANGRYAPGNAPGEMIVSTTIPNGVIERKLYCYVYDQSAWSYNSENIALPVGPDNRVVNVKLNVPEFASGSHYIASVQVVGYSM</sequence>
<gene>
    <name evidence="1" type="ORF">P5673_025093</name>
</gene>